<evidence type="ECO:0000313" key="3">
    <source>
        <dbReference type="EMBL" id="KAK5096275.1"/>
    </source>
</evidence>
<evidence type="ECO:0000256" key="1">
    <source>
        <dbReference type="SAM" id="MobiDB-lite"/>
    </source>
</evidence>
<keyword evidence="2" id="KW-0812">Transmembrane</keyword>
<organism evidence="3 4">
    <name type="scientific">Lithohypha guttulata</name>
    <dbReference type="NCBI Taxonomy" id="1690604"/>
    <lineage>
        <taxon>Eukaryota</taxon>
        <taxon>Fungi</taxon>
        <taxon>Dikarya</taxon>
        <taxon>Ascomycota</taxon>
        <taxon>Pezizomycotina</taxon>
        <taxon>Eurotiomycetes</taxon>
        <taxon>Chaetothyriomycetidae</taxon>
        <taxon>Chaetothyriales</taxon>
        <taxon>Trichomeriaceae</taxon>
        <taxon>Lithohypha</taxon>
    </lineage>
</organism>
<evidence type="ECO:0000313" key="4">
    <source>
        <dbReference type="Proteomes" id="UP001345013"/>
    </source>
</evidence>
<comment type="caution">
    <text evidence="3">The sequence shown here is derived from an EMBL/GenBank/DDBJ whole genome shotgun (WGS) entry which is preliminary data.</text>
</comment>
<reference evidence="3 4" key="1">
    <citation type="submission" date="2023-08" db="EMBL/GenBank/DDBJ databases">
        <title>Black Yeasts Isolated from many extreme environments.</title>
        <authorList>
            <person name="Coleine C."/>
            <person name="Stajich J.E."/>
            <person name="Selbmann L."/>
        </authorList>
    </citation>
    <scope>NUCLEOTIDE SEQUENCE [LARGE SCALE GENOMIC DNA]</scope>
    <source>
        <strain evidence="3 4">CCFEE 5885</strain>
    </source>
</reference>
<feature type="compositionally biased region" description="Basic residues" evidence="1">
    <location>
        <begin position="507"/>
        <end position="519"/>
    </location>
</feature>
<keyword evidence="4" id="KW-1185">Reference proteome</keyword>
<evidence type="ECO:0000256" key="2">
    <source>
        <dbReference type="SAM" id="Phobius"/>
    </source>
</evidence>
<gene>
    <name evidence="3" type="ORF">LTR24_002681</name>
</gene>
<feature type="transmembrane region" description="Helical" evidence="2">
    <location>
        <begin position="330"/>
        <end position="352"/>
    </location>
</feature>
<proteinExistence type="predicted"/>
<name>A0ABR0KH94_9EURO</name>
<feature type="transmembrane region" description="Helical" evidence="2">
    <location>
        <begin position="401"/>
        <end position="424"/>
    </location>
</feature>
<protein>
    <submittedName>
        <fullName evidence="3">Uncharacterized protein</fullName>
    </submittedName>
</protein>
<feature type="region of interest" description="Disordered" evidence="1">
    <location>
        <begin position="1"/>
        <end position="25"/>
    </location>
</feature>
<feature type="transmembrane region" description="Helical" evidence="2">
    <location>
        <begin position="430"/>
        <end position="450"/>
    </location>
</feature>
<accession>A0ABR0KH94</accession>
<feature type="compositionally biased region" description="Polar residues" evidence="1">
    <location>
        <begin position="469"/>
        <end position="482"/>
    </location>
</feature>
<sequence length="519" mass="56790">MHPAIRTWQPVQTPASTFKPPRGSSPWGSISIAGDARIQLGDSASVINHYYNDDAANTSLFSSFGRRDLLQESPAKRAFRDGRRKSRIQSVLDNMPPCRYELYRQPRFSHVLGALVKIAKSFQFLDWGFAKYFQVAVSPSDMIRQELEKIRQSLHTRQSPTVTYVGELGEFCERVQDRTPGAADEPFNASDTGDELFAYLQDALEVPYWELIAGTFLQRCGYADGDKASIQAVLMTVQCSRIALTRRLDSFTQADHDDIPQEIADGTKARMDVLKSLTERASWVCDDFDDLDDYSIRLVAERAVSSTIEDVDIVGRGDARIGTQHELEKVASSTLLLSFLTTTIIPTCIGFAKSYGTKPADGAVGSTSDASFWWLISGTMLAVLGNTSSVIPLFKFTRNSVAYQVAWAFIVISCALGIAAVATYPFFNKAWSSLLTTLSACFGNAAVYISTQHISSQAERGGSGPAMLQQATTPANGSSEPQFTPAGADQNSASRSTAIAVRDSTHIQHRHGRSSRAAP</sequence>
<feature type="transmembrane region" description="Helical" evidence="2">
    <location>
        <begin position="372"/>
        <end position="394"/>
    </location>
</feature>
<feature type="region of interest" description="Disordered" evidence="1">
    <location>
        <begin position="459"/>
        <end position="519"/>
    </location>
</feature>
<dbReference type="Proteomes" id="UP001345013">
    <property type="component" value="Unassembled WGS sequence"/>
</dbReference>
<keyword evidence="2" id="KW-0472">Membrane</keyword>
<keyword evidence="2" id="KW-1133">Transmembrane helix</keyword>
<dbReference type="EMBL" id="JAVRRG010000023">
    <property type="protein sequence ID" value="KAK5096275.1"/>
    <property type="molecule type" value="Genomic_DNA"/>
</dbReference>